<keyword evidence="2" id="KW-0489">Methyltransferase</keyword>
<organism evidence="2 3">
    <name type="scientific">Pseudonocardia bannensis</name>
    <dbReference type="NCBI Taxonomy" id="630973"/>
    <lineage>
        <taxon>Bacteria</taxon>
        <taxon>Bacillati</taxon>
        <taxon>Actinomycetota</taxon>
        <taxon>Actinomycetes</taxon>
        <taxon>Pseudonocardiales</taxon>
        <taxon>Pseudonocardiaceae</taxon>
        <taxon>Pseudonocardia</taxon>
    </lineage>
</organism>
<proteinExistence type="predicted"/>
<keyword evidence="2" id="KW-0808">Transferase</keyword>
<dbReference type="AlphaFoldDB" id="A0A848DEB6"/>
<dbReference type="Gene3D" id="3.40.50.150">
    <property type="entry name" value="Vaccinia Virus protein VP39"/>
    <property type="match status" value="1"/>
</dbReference>
<accession>A0A848DEB6</accession>
<gene>
    <name evidence="2" type="ORF">HF519_04805</name>
</gene>
<keyword evidence="3" id="KW-1185">Reference proteome</keyword>
<evidence type="ECO:0000313" key="2">
    <source>
        <dbReference type="EMBL" id="NMH90915.1"/>
    </source>
</evidence>
<protein>
    <submittedName>
        <fullName evidence="2">Class I SAM-dependent methyltransferase</fullName>
    </submittedName>
</protein>
<dbReference type="GO" id="GO:0008168">
    <property type="term" value="F:methyltransferase activity"/>
    <property type="evidence" value="ECO:0007669"/>
    <property type="project" value="UniProtKB-KW"/>
</dbReference>
<dbReference type="SUPFAM" id="SSF53335">
    <property type="entry name" value="S-adenosyl-L-methionine-dependent methyltransferases"/>
    <property type="match status" value="1"/>
</dbReference>
<name>A0A848DEB6_9PSEU</name>
<dbReference type="GO" id="GO:0032259">
    <property type="term" value="P:methylation"/>
    <property type="evidence" value="ECO:0007669"/>
    <property type="project" value="UniProtKB-KW"/>
</dbReference>
<comment type="caution">
    <text evidence="2">The sequence shown here is derived from an EMBL/GenBank/DDBJ whole genome shotgun (WGS) entry which is preliminary data.</text>
</comment>
<evidence type="ECO:0000259" key="1">
    <source>
        <dbReference type="Pfam" id="PF08242"/>
    </source>
</evidence>
<dbReference type="Proteomes" id="UP000586918">
    <property type="component" value="Unassembled WGS sequence"/>
</dbReference>
<sequence length="192" mass="20157">MRRTVSERLRWVSETVAAGPDARLLEVGSGHGVVVSLVAARLTTGRITGLDRSPAMTAMAMRANAEHIAAGRAELRTGSLEEQRATDLPTGGFDTVFAARVAAFWTRPEAMLPVTRRLLAPGGQLLLFLDAPVGSTCARAVEQARAGLDRFGFTVHDVLTGGTRPAPAVCIAAGTARAGTRLEAPVDQASRS</sequence>
<evidence type="ECO:0000313" key="3">
    <source>
        <dbReference type="Proteomes" id="UP000586918"/>
    </source>
</evidence>
<reference evidence="2 3" key="1">
    <citation type="submission" date="2020-04" db="EMBL/GenBank/DDBJ databases">
        <authorList>
            <person name="Klaysubun C."/>
            <person name="Duangmal K."/>
            <person name="Lipun K."/>
        </authorList>
    </citation>
    <scope>NUCLEOTIDE SEQUENCE [LARGE SCALE GENOMIC DNA]</scope>
    <source>
        <strain evidence="2 3">DSM 45300</strain>
    </source>
</reference>
<dbReference type="InterPro" id="IPR029063">
    <property type="entry name" value="SAM-dependent_MTases_sf"/>
</dbReference>
<dbReference type="Pfam" id="PF08242">
    <property type="entry name" value="Methyltransf_12"/>
    <property type="match status" value="1"/>
</dbReference>
<dbReference type="EMBL" id="JAAXKZ010000010">
    <property type="protein sequence ID" value="NMH90915.1"/>
    <property type="molecule type" value="Genomic_DNA"/>
</dbReference>
<dbReference type="CDD" id="cd02440">
    <property type="entry name" value="AdoMet_MTases"/>
    <property type="match status" value="1"/>
</dbReference>
<dbReference type="InterPro" id="IPR013217">
    <property type="entry name" value="Methyltransf_12"/>
</dbReference>
<dbReference type="RefSeq" id="WP_169410459.1">
    <property type="nucleotide sequence ID" value="NZ_JAAXKZ010000010.1"/>
</dbReference>
<feature type="domain" description="Methyltransferase type 12" evidence="1">
    <location>
        <begin position="25"/>
        <end position="125"/>
    </location>
</feature>